<feature type="region of interest" description="Disordered" evidence="1">
    <location>
        <begin position="416"/>
        <end position="456"/>
    </location>
</feature>
<evidence type="ECO:0000256" key="1">
    <source>
        <dbReference type="SAM" id="MobiDB-lite"/>
    </source>
</evidence>
<dbReference type="PANTHER" id="PTHR34285">
    <property type="entry name" value="OS08G0510800 PROTEIN"/>
    <property type="match status" value="1"/>
</dbReference>
<dbReference type="Proteomes" id="UP001327560">
    <property type="component" value="Chromosome 2"/>
</dbReference>
<organism evidence="2 3">
    <name type="scientific">Canna indica</name>
    <name type="common">Indian-shot</name>
    <dbReference type="NCBI Taxonomy" id="4628"/>
    <lineage>
        <taxon>Eukaryota</taxon>
        <taxon>Viridiplantae</taxon>
        <taxon>Streptophyta</taxon>
        <taxon>Embryophyta</taxon>
        <taxon>Tracheophyta</taxon>
        <taxon>Spermatophyta</taxon>
        <taxon>Magnoliopsida</taxon>
        <taxon>Liliopsida</taxon>
        <taxon>Zingiberales</taxon>
        <taxon>Cannaceae</taxon>
        <taxon>Canna</taxon>
    </lineage>
</organism>
<dbReference type="EMBL" id="CP136891">
    <property type="protein sequence ID" value="WOK98114.1"/>
    <property type="molecule type" value="Genomic_DNA"/>
</dbReference>
<keyword evidence="3" id="KW-1185">Reference proteome</keyword>
<reference evidence="2 3" key="1">
    <citation type="submission" date="2023-10" db="EMBL/GenBank/DDBJ databases">
        <title>Chromosome-scale genome assembly provides insights into flower coloration mechanisms of Canna indica.</title>
        <authorList>
            <person name="Li C."/>
        </authorList>
    </citation>
    <scope>NUCLEOTIDE SEQUENCE [LARGE SCALE GENOMIC DNA]</scope>
    <source>
        <tissue evidence="2">Flower</tissue>
    </source>
</reference>
<dbReference type="PANTHER" id="PTHR34285:SF3">
    <property type="entry name" value="OS08G0510800 PROTEIN"/>
    <property type="match status" value="1"/>
</dbReference>
<accession>A0AAQ3JZB3</accession>
<evidence type="ECO:0000313" key="3">
    <source>
        <dbReference type="Proteomes" id="UP001327560"/>
    </source>
</evidence>
<sequence length="557" mass="60542">MRLVNVGKRDERLQLRKLDAAFSPNAPIPIYDTCPETFYAQQAIAFSVASHPTQEEEEDNASAGISSSQIATAAAVIGREFASLSLSLFIEIDHNSNYHNRLETLFFLLLGVAMKASLQLRDDRSPLVRAKLPLTALGLPFLSAFSAGDPSDLRVDLSTASHAGPVVRLSYRPNDLRSPFSLALKMGIGDLGSPFAAPMTMCVEFSPLARGGGPFFSIVFKPRLGDFSLKKSIRSGSGPPTPLGNHGSIATENGFHDGKKANGIVPTVALDGGAQRLLSGAELRASSILPLRRGTALRFRWGVRLPLELGTPFNDYPKSGDRMSFRRLPQLVMSKISIEHMIEDDKVRKQKNDATSREAGEVAEWSSAKLQLEALRAENVIMRRDVRELCDEVFSKSKVAPSSSAADVRDWRNMERGRKIESKQPPAPPAAAERKDRRFDVKPPATSVKTQGEDVNEELKKALMAATSGAKRVESPRSSSVELDRVSLWLPPASPLVGTPARFLAASSIAHPLPSHLAPPSTGNTSPREEASFTLELSEKNSSLSSDSLSFYLIGYL</sequence>
<name>A0AAQ3JZB3_9LILI</name>
<gene>
    <name evidence="2" type="ORF">Cni_G06824</name>
</gene>
<protein>
    <submittedName>
        <fullName evidence="2">Uncharacterized protein</fullName>
    </submittedName>
</protein>
<proteinExistence type="predicted"/>
<dbReference type="AlphaFoldDB" id="A0AAQ3JZB3"/>
<evidence type="ECO:0000313" key="2">
    <source>
        <dbReference type="EMBL" id="WOK98114.1"/>
    </source>
</evidence>
<feature type="compositionally biased region" description="Basic and acidic residues" evidence="1">
    <location>
        <begin position="432"/>
        <end position="441"/>
    </location>
</feature>